<comment type="subunit">
    <text evidence="10">Component of the NDC80 complex.</text>
</comment>
<feature type="compositionally biased region" description="Basic and acidic residues" evidence="12">
    <location>
        <begin position="107"/>
        <end position="118"/>
    </location>
</feature>
<keyword evidence="8 10" id="KW-0131">Cell cycle</keyword>
<dbReference type="Pfam" id="PF03801">
    <property type="entry name" value="Ndc80_HEC"/>
    <property type="match status" value="1"/>
</dbReference>
<sequence length="639" mass="72404">MSRRSTMAPVDPNVRSGIPMPSTAKKPPSNARLSLAGPAIRAPYPVPPSTNPRQSLYRSQNSNPLLQSTSKVNPYGKTPLSNSAARRDSLWSRGPPSSAPSSSQVAKDPRPLRDKTFQQKERQDILEYLKGAGLDITMQRLANIQSKDYRIIFEYLVHCLDANNIIDSSNGRFEEGFISALKGLKYPYVHQIDSKWLAAPASLHTWPMLLGVLHWLVELCKMRDHYITSNHPSLQDTEQIPDEFEDELDHRALAFEYYENAYTTWLNGVDDFVEPRKVVEERYERKNQRIQQDLEAQSEQYHRAKQELKKLKSSAAPVAELQSDRDTLLSDNEKMNKTLEQYEARKRKILDYIASDEAGLKERDEELQRLQAEQIKLSEIVKEQNLTPEEATRMTTDYNTLSRNLEDLKQKIADSQKTVLSLEVNLSNRSGMAEEVVDQYTALLSALDLFPPLQPPLQDVDLRLELNTAASNPQQLLSGADIRKVIRPTLSTIAETKRSERASVENERLKVDNELDQLTLDCENAESETVVVEKKVIAINEEAEDLHNASQQEALMASQEAERLERDLSHARTAALSNGMGVKSRLQTLQFQYKEQIEKVNRLKDETIRAIIKNSSEIAAFKGEVSLHLAELKECAEGG</sequence>
<feature type="compositionally biased region" description="Polar residues" evidence="12">
    <location>
        <begin position="51"/>
        <end position="72"/>
    </location>
</feature>
<comment type="similarity">
    <text evidence="1 10">Belongs to the NDC80/HEC1 family.</text>
</comment>
<evidence type="ECO:0000256" key="2">
    <source>
        <dbReference type="ARBA" id="ARBA00022454"/>
    </source>
</evidence>
<evidence type="ECO:0000256" key="8">
    <source>
        <dbReference type="ARBA" id="ARBA00023306"/>
    </source>
</evidence>
<keyword evidence="3 10" id="KW-0132">Cell division</keyword>
<feature type="region of interest" description="Disordered" evidence="12">
    <location>
        <begin position="1"/>
        <end position="118"/>
    </location>
</feature>
<comment type="function">
    <text evidence="10">Acts as a component of the essential kinetochore-associated NDC80 complex, which is required for chromosome segregation and spindle checkpoint activity.</text>
</comment>
<dbReference type="InterPro" id="IPR038273">
    <property type="entry name" value="Ndc80_sf"/>
</dbReference>
<gene>
    <name evidence="14" type="ORF">D9758_003150</name>
</gene>
<evidence type="ECO:0000256" key="9">
    <source>
        <dbReference type="ARBA" id="ARBA00023328"/>
    </source>
</evidence>
<evidence type="ECO:0000256" key="4">
    <source>
        <dbReference type="ARBA" id="ARBA00022776"/>
    </source>
</evidence>
<dbReference type="PANTHER" id="PTHR10643">
    <property type="entry name" value="KINETOCHORE PROTEIN NDC80"/>
    <property type="match status" value="1"/>
</dbReference>
<keyword evidence="5 10" id="KW-0995">Kinetochore</keyword>
<reference evidence="14 15" key="1">
    <citation type="journal article" date="2020" name="ISME J.">
        <title>Uncovering the hidden diversity of litter-decomposition mechanisms in mushroom-forming fungi.</title>
        <authorList>
            <person name="Floudas D."/>
            <person name="Bentzer J."/>
            <person name="Ahren D."/>
            <person name="Johansson T."/>
            <person name="Persson P."/>
            <person name="Tunlid A."/>
        </authorList>
    </citation>
    <scope>NUCLEOTIDE SEQUENCE [LARGE SCALE GENOMIC DNA]</scope>
    <source>
        <strain evidence="14 15">CBS 291.85</strain>
    </source>
</reference>
<evidence type="ECO:0000256" key="10">
    <source>
        <dbReference type="RuleBase" id="RU368072"/>
    </source>
</evidence>
<dbReference type="PANTHER" id="PTHR10643:SF2">
    <property type="entry name" value="KINETOCHORE PROTEIN NDC80 HOMOLOG"/>
    <property type="match status" value="1"/>
</dbReference>
<dbReference type="InterPro" id="IPR005550">
    <property type="entry name" value="Kinetochore_Ndc80"/>
</dbReference>
<organism evidence="14 15">
    <name type="scientific">Tetrapyrgos nigripes</name>
    <dbReference type="NCBI Taxonomy" id="182062"/>
    <lineage>
        <taxon>Eukaryota</taxon>
        <taxon>Fungi</taxon>
        <taxon>Dikarya</taxon>
        <taxon>Basidiomycota</taxon>
        <taxon>Agaricomycotina</taxon>
        <taxon>Agaricomycetes</taxon>
        <taxon>Agaricomycetidae</taxon>
        <taxon>Agaricales</taxon>
        <taxon>Marasmiineae</taxon>
        <taxon>Marasmiaceae</taxon>
        <taxon>Tetrapyrgos</taxon>
    </lineage>
</organism>
<feature type="domain" description="Kinetochore protein Ndc80 CH" evidence="13">
    <location>
        <begin position="97"/>
        <end position="225"/>
    </location>
</feature>
<keyword evidence="4 10" id="KW-0498">Mitosis</keyword>
<keyword evidence="9 10" id="KW-0137">Centromere</keyword>
<dbReference type="InterPro" id="IPR055260">
    <property type="entry name" value="Ndc80_CH"/>
</dbReference>
<evidence type="ECO:0000256" key="11">
    <source>
        <dbReference type="SAM" id="Coils"/>
    </source>
</evidence>
<evidence type="ECO:0000256" key="7">
    <source>
        <dbReference type="ARBA" id="ARBA00023242"/>
    </source>
</evidence>
<dbReference type="GO" id="GO:0051315">
    <property type="term" value="P:attachment of mitotic spindle microtubules to kinetochore"/>
    <property type="evidence" value="ECO:0007669"/>
    <property type="project" value="UniProtKB-UniRule"/>
</dbReference>
<evidence type="ECO:0000313" key="15">
    <source>
        <dbReference type="Proteomes" id="UP000559256"/>
    </source>
</evidence>
<dbReference type="EMBL" id="JAACJM010000026">
    <property type="protein sequence ID" value="KAF5365771.1"/>
    <property type="molecule type" value="Genomic_DNA"/>
</dbReference>
<evidence type="ECO:0000256" key="12">
    <source>
        <dbReference type="SAM" id="MobiDB-lite"/>
    </source>
</evidence>
<feature type="coiled-coil region" evidence="11">
    <location>
        <begin position="501"/>
        <end position="606"/>
    </location>
</feature>
<comment type="subcellular location">
    <subcellularLocation>
        <location evidence="10">Chromosome</location>
        <location evidence="10">Centromere</location>
        <location evidence="10">Kinetochore</location>
    </subcellularLocation>
    <subcellularLocation>
        <location evidence="10">Nucleus</location>
    </subcellularLocation>
</comment>
<accession>A0A8H5GJ86</accession>
<dbReference type="GO" id="GO:0051301">
    <property type="term" value="P:cell division"/>
    <property type="evidence" value="ECO:0007669"/>
    <property type="project" value="UniProtKB-UniRule"/>
</dbReference>
<evidence type="ECO:0000259" key="13">
    <source>
        <dbReference type="Pfam" id="PF03801"/>
    </source>
</evidence>
<keyword evidence="6 11" id="KW-0175">Coiled coil</keyword>
<dbReference type="Proteomes" id="UP000559256">
    <property type="component" value="Unassembled WGS sequence"/>
</dbReference>
<name>A0A8H5GJ86_9AGAR</name>
<evidence type="ECO:0000313" key="14">
    <source>
        <dbReference type="EMBL" id="KAF5365771.1"/>
    </source>
</evidence>
<dbReference type="Gene3D" id="1.10.418.30">
    <property type="entry name" value="Ncd80 complex, Ncd80 subunit"/>
    <property type="match status" value="1"/>
</dbReference>
<keyword evidence="7 10" id="KW-0539">Nucleus</keyword>
<comment type="caution">
    <text evidence="14">The sequence shown here is derived from an EMBL/GenBank/DDBJ whole genome shotgun (WGS) entry which is preliminary data.</text>
</comment>
<feature type="coiled-coil region" evidence="11">
    <location>
        <begin position="280"/>
        <end position="425"/>
    </location>
</feature>
<evidence type="ECO:0000256" key="3">
    <source>
        <dbReference type="ARBA" id="ARBA00022618"/>
    </source>
</evidence>
<keyword evidence="15" id="KW-1185">Reference proteome</keyword>
<keyword evidence="2 10" id="KW-0158">Chromosome</keyword>
<dbReference type="OrthoDB" id="7459479at2759"/>
<proteinExistence type="inferred from homology"/>
<dbReference type="AlphaFoldDB" id="A0A8H5GJ86"/>
<protein>
    <recommendedName>
        <fullName evidence="10">Kinetochore protein NDC80</fullName>
    </recommendedName>
</protein>
<evidence type="ECO:0000256" key="1">
    <source>
        <dbReference type="ARBA" id="ARBA00007050"/>
    </source>
</evidence>
<evidence type="ECO:0000256" key="5">
    <source>
        <dbReference type="ARBA" id="ARBA00022838"/>
    </source>
</evidence>
<evidence type="ECO:0000256" key="6">
    <source>
        <dbReference type="ARBA" id="ARBA00023054"/>
    </source>
</evidence>
<dbReference type="GO" id="GO:0031262">
    <property type="term" value="C:Ndc80 complex"/>
    <property type="evidence" value="ECO:0007669"/>
    <property type="project" value="UniProtKB-UniRule"/>
</dbReference>
<dbReference type="GO" id="GO:0005634">
    <property type="term" value="C:nucleus"/>
    <property type="evidence" value="ECO:0007669"/>
    <property type="project" value="UniProtKB-SubCell"/>
</dbReference>